<accession>A0A7S1HRY6</accession>
<gene>
    <name evidence="2" type="ORF">EGYM00392_LOCUS396</name>
</gene>
<sequence>MHQQAMYGVTPCSVSAASLLAPSEGLLQPEKEDETCTTSRTTLESRKRNQMQKYQTRHQRGMGSGVFPKPPAWAERQGRVNPTDCFGKVTKFKGQGHKTVFLLW</sequence>
<evidence type="ECO:0000313" key="2">
    <source>
        <dbReference type="EMBL" id="CAD8989355.1"/>
    </source>
</evidence>
<evidence type="ECO:0000256" key="1">
    <source>
        <dbReference type="SAM" id="MobiDB-lite"/>
    </source>
</evidence>
<name>A0A7S1HRY6_9EUGL</name>
<dbReference type="AlphaFoldDB" id="A0A7S1HRY6"/>
<feature type="region of interest" description="Disordered" evidence="1">
    <location>
        <begin position="23"/>
        <end position="74"/>
    </location>
</feature>
<dbReference type="EMBL" id="HBGA01001027">
    <property type="protein sequence ID" value="CAD8989355.1"/>
    <property type="molecule type" value="Transcribed_RNA"/>
</dbReference>
<organism evidence="2">
    <name type="scientific">Eutreptiella gymnastica</name>
    <dbReference type="NCBI Taxonomy" id="73025"/>
    <lineage>
        <taxon>Eukaryota</taxon>
        <taxon>Discoba</taxon>
        <taxon>Euglenozoa</taxon>
        <taxon>Euglenida</taxon>
        <taxon>Spirocuta</taxon>
        <taxon>Euglenophyceae</taxon>
        <taxon>Eutreptiales</taxon>
        <taxon>Eutreptiaceae</taxon>
        <taxon>Eutreptiella</taxon>
    </lineage>
</organism>
<proteinExistence type="predicted"/>
<protein>
    <submittedName>
        <fullName evidence="2">Uncharacterized protein</fullName>
    </submittedName>
</protein>
<reference evidence="2" key="1">
    <citation type="submission" date="2021-01" db="EMBL/GenBank/DDBJ databases">
        <authorList>
            <person name="Corre E."/>
            <person name="Pelletier E."/>
            <person name="Niang G."/>
            <person name="Scheremetjew M."/>
            <person name="Finn R."/>
            <person name="Kale V."/>
            <person name="Holt S."/>
            <person name="Cochrane G."/>
            <person name="Meng A."/>
            <person name="Brown T."/>
            <person name="Cohen L."/>
        </authorList>
    </citation>
    <scope>NUCLEOTIDE SEQUENCE</scope>
    <source>
        <strain evidence="2">NIES-381</strain>
    </source>
</reference>